<dbReference type="EMBL" id="BAAAEW010000001">
    <property type="protein sequence ID" value="GAA0739697.1"/>
    <property type="molecule type" value="Genomic_DNA"/>
</dbReference>
<proteinExistence type="predicted"/>
<evidence type="ECO:0008006" key="4">
    <source>
        <dbReference type="Google" id="ProtNLM"/>
    </source>
</evidence>
<evidence type="ECO:0000313" key="2">
    <source>
        <dbReference type="EMBL" id="GAA0739697.1"/>
    </source>
</evidence>
<gene>
    <name evidence="2" type="ORF">GCM10009107_00650</name>
</gene>
<dbReference type="RefSeq" id="WP_141284022.1">
    <property type="nucleotide sequence ID" value="NZ_BAAAEW010000001.1"/>
</dbReference>
<comment type="caution">
    <text evidence="2">The sequence shown here is derived from an EMBL/GenBank/DDBJ whole genome shotgun (WGS) entry which is preliminary data.</text>
</comment>
<dbReference type="Proteomes" id="UP001500279">
    <property type="component" value="Unassembled WGS sequence"/>
</dbReference>
<protein>
    <recommendedName>
        <fullName evidence="4">Ribbon-helix-helix protein CopG domain-containing protein</fullName>
    </recommendedName>
</protein>
<reference evidence="2 3" key="1">
    <citation type="journal article" date="2019" name="Int. J. Syst. Evol. Microbiol.">
        <title>The Global Catalogue of Microorganisms (GCM) 10K type strain sequencing project: providing services to taxonomists for standard genome sequencing and annotation.</title>
        <authorList>
            <consortium name="The Broad Institute Genomics Platform"/>
            <consortium name="The Broad Institute Genome Sequencing Center for Infectious Disease"/>
            <person name="Wu L."/>
            <person name="Ma J."/>
        </authorList>
    </citation>
    <scope>NUCLEOTIDE SEQUENCE [LARGE SCALE GENOMIC DNA]</scope>
    <source>
        <strain evidence="2 3">JCM 15503</strain>
    </source>
</reference>
<keyword evidence="3" id="KW-1185">Reference proteome</keyword>
<evidence type="ECO:0000313" key="3">
    <source>
        <dbReference type="Proteomes" id="UP001500279"/>
    </source>
</evidence>
<name>A0ABN1JH76_9BURK</name>
<feature type="region of interest" description="Disordered" evidence="1">
    <location>
        <begin position="1"/>
        <end position="21"/>
    </location>
</feature>
<accession>A0ABN1JH76</accession>
<evidence type="ECO:0000256" key="1">
    <source>
        <dbReference type="SAM" id="MobiDB-lite"/>
    </source>
</evidence>
<organism evidence="2 3">
    <name type="scientific">Ideonella azotifigens</name>
    <dbReference type="NCBI Taxonomy" id="513160"/>
    <lineage>
        <taxon>Bacteria</taxon>
        <taxon>Pseudomonadati</taxon>
        <taxon>Pseudomonadota</taxon>
        <taxon>Betaproteobacteria</taxon>
        <taxon>Burkholderiales</taxon>
        <taxon>Sphaerotilaceae</taxon>
        <taxon>Ideonella</taxon>
    </lineage>
</organism>
<sequence>MSDTLTRVVQPSSENPVMTSSSRDRISVDLFGLKAALFERARAHGVSPSRLVREAVVAAIGGAELSASHGTAAGSFAAPSDRVRLSLRMSKEAMRETLAAARQAGLSPGAYVAGLVAGVPALAGGGTGPGRSECIAVLTASNAELSNLSRNIHRLTALLRTADVEPARPYRAMLDTVAGDVRRHLALVSRVLADLQPCGRSARSVGQAAS</sequence>